<organism evidence="1 2">
    <name type="scientific">Candidatus Nitrosopelagicus brevis</name>
    <dbReference type="NCBI Taxonomy" id="1410606"/>
    <lineage>
        <taxon>Archaea</taxon>
        <taxon>Nitrososphaerota</taxon>
    </lineage>
</organism>
<gene>
    <name evidence="1" type="ORF">A7X95_05475</name>
</gene>
<dbReference type="EMBL" id="LXWN01000002">
    <property type="protein sequence ID" value="PTL87350.1"/>
    <property type="molecule type" value="Genomic_DNA"/>
</dbReference>
<dbReference type="AlphaFoldDB" id="A0A2R6TA03"/>
<protein>
    <submittedName>
        <fullName evidence="1">Uncharacterized protein</fullName>
    </submittedName>
</protein>
<evidence type="ECO:0000313" key="1">
    <source>
        <dbReference type="EMBL" id="PTL87350.1"/>
    </source>
</evidence>
<proteinExistence type="predicted"/>
<dbReference type="Proteomes" id="UP000241022">
    <property type="component" value="Unassembled WGS sequence"/>
</dbReference>
<evidence type="ECO:0000313" key="2">
    <source>
        <dbReference type="Proteomes" id="UP000241022"/>
    </source>
</evidence>
<name>A0A2R6TA03_9ARCH</name>
<sequence length="282" mass="32106">MSVLSQKSSFSKLKNMKILLAVVGIAAILAALDVVEFYMPMEFDDMSVNRHSLYVHLDPVWASYPSNIVFDVTSTWNKSNATMDESQKYVPFDETIPENYGKNELDTMHDKSFVRLSHQNNQCQYNFQPHHYRSTVDVIRQNIEVAMGLQLTNDPYNIQFPNVKNTSYSDSDQESKLPTAFAHFIPICMINDISNFDYSIRIDDKTIGANLYFVPSISEFNSYKETGTFFYYTESGCFAKNLISHSGTCSNVSKDSGIMIIIPDDISRSLVKTTVNIYEKSV</sequence>
<accession>A0A2R6TA03</accession>
<comment type="caution">
    <text evidence="1">The sequence shown here is derived from an EMBL/GenBank/DDBJ whole genome shotgun (WGS) entry which is preliminary data.</text>
</comment>
<reference evidence="1 2" key="1">
    <citation type="submission" date="2018-04" db="EMBL/GenBank/DDBJ databases">
        <title>Transcriptomics of ammonia oxidizing archaea.</title>
        <authorList>
            <person name="Carini P."/>
        </authorList>
    </citation>
    <scope>NUCLEOTIDE SEQUENCE [LARGE SCALE GENOMIC DNA]</scope>
    <source>
        <strain evidence="1 2">U25</strain>
    </source>
</reference>
<keyword evidence="2" id="KW-1185">Reference proteome</keyword>